<evidence type="ECO:0000313" key="2">
    <source>
        <dbReference type="EMBL" id="GES32580.1"/>
    </source>
</evidence>
<protein>
    <submittedName>
        <fullName evidence="2">Uncharacterized protein</fullName>
    </submittedName>
</protein>
<organism evidence="2 3">
    <name type="scientific">Streptomyces angustmyceticus</name>
    <dbReference type="NCBI Taxonomy" id="285578"/>
    <lineage>
        <taxon>Bacteria</taxon>
        <taxon>Bacillati</taxon>
        <taxon>Actinomycetota</taxon>
        <taxon>Actinomycetes</taxon>
        <taxon>Kitasatosporales</taxon>
        <taxon>Streptomycetaceae</taxon>
        <taxon>Streptomyces</taxon>
    </lineage>
</organism>
<evidence type="ECO:0000256" key="1">
    <source>
        <dbReference type="SAM" id="MobiDB-lite"/>
    </source>
</evidence>
<accession>A0A5J4LLW6</accession>
<dbReference type="EMBL" id="BLAG01000014">
    <property type="protein sequence ID" value="GES32580.1"/>
    <property type="molecule type" value="Genomic_DNA"/>
</dbReference>
<feature type="region of interest" description="Disordered" evidence="1">
    <location>
        <begin position="64"/>
        <end position="83"/>
    </location>
</feature>
<evidence type="ECO:0000313" key="3">
    <source>
        <dbReference type="Proteomes" id="UP000325598"/>
    </source>
</evidence>
<name>A0A5J4LLW6_9ACTN</name>
<sequence length="83" mass="9152">MCRLSWRLGCGPGDRLDEDVPAGGFRTLSHWSTRTPAGHLKRYAGSSASRQYVARGWREESLKPHRSDTYKISKGSAFGAGGR</sequence>
<comment type="caution">
    <text evidence="2">The sequence shown here is derived from an EMBL/GenBank/DDBJ whole genome shotgun (WGS) entry which is preliminary data.</text>
</comment>
<reference evidence="2 3" key="1">
    <citation type="submission" date="2019-10" db="EMBL/GenBank/DDBJ databases">
        <title>Whole genome shotgun sequence of Streptomyces angustmyceticus NBRC 3934.</title>
        <authorList>
            <person name="Hosoyama A."/>
            <person name="Ichikawa N."/>
            <person name="Kimura A."/>
            <person name="Kitahashi Y."/>
            <person name="Komaki H."/>
            <person name="Uohara A."/>
        </authorList>
    </citation>
    <scope>NUCLEOTIDE SEQUENCE [LARGE SCALE GENOMIC DNA]</scope>
    <source>
        <strain evidence="2 3">NBRC 3934</strain>
    </source>
</reference>
<proteinExistence type="predicted"/>
<dbReference type="Proteomes" id="UP000325598">
    <property type="component" value="Unassembled WGS sequence"/>
</dbReference>
<keyword evidence="3" id="KW-1185">Reference proteome</keyword>
<dbReference type="AlphaFoldDB" id="A0A5J4LLW6"/>
<gene>
    <name evidence="2" type="ORF">San01_50670</name>
</gene>